<keyword evidence="3" id="KW-1185">Reference proteome</keyword>
<dbReference type="EMBL" id="ASGP02000006">
    <property type="protein sequence ID" value="KAH9501303.1"/>
    <property type="molecule type" value="Genomic_DNA"/>
</dbReference>
<reference evidence="2" key="2">
    <citation type="journal article" date="2022" name="Res Sq">
        <title>Comparative Genomics Reveals Insights into the Divergent Evolution of Astigmatic Mites and Household Pest Adaptations.</title>
        <authorList>
            <person name="Xiong Q."/>
            <person name="Wan A.T.-Y."/>
            <person name="Liu X.-Y."/>
            <person name="Fung C.S.-H."/>
            <person name="Xiao X."/>
            <person name="Malainual N."/>
            <person name="Hou J."/>
            <person name="Wang L."/>
            <person name="Wang M."/>
            <person name="Yang K."/>
            <person name="Cui Y."/>
            <person name="Leung E."/>
            <person name="Nong W."/>
            <person name="Shin S.-K."/>
            <person name="Au S."/>
            <person name="Jeong K.Y."/>
            <person name="Chew F.T."/>
            <person name="Hui J."/>
            <person name="Leung T.F."/>
            <person name="Tungtrongchitr A."/>
            <person name="Zhong N."/>
            <person name="Liu Z."/>
            <person name="Tsui S."/>
        </authorList>
    </citation>
    <scope>NUCLEOTIDE SEQUENCE</scope>
    <source>
        <strain evidence="2">Derf</strain>
        <tissue evidence="2">Whole organism</tissue>
    </source>
</reference>
<dbReference type="AlphaFoldDB" id="A0A922L372"/>
<evidence type="ECO:0000313" key="2">
    <source>
        <dbReference type="EMBL" id="KAH9501303.1"/>
    </source>
</evidence>
<accession>A0A922L372</accession>
<sequence length="103" mass="11901">MQQTNKQRQQQQQQQQQQPINELIDHPPHQIFQVCYIDSVQLQCCKAAISLPVVRCGRCNSDGDGDGDDNVCTHMKTSHDDDDESKRLVECFIYSLNFTFQNQ</sequence>
<feature type="region of interest" description="Disordered" evidence="1">
    <location>
        <begin position="1"/>
        <end position="23"/>
    </location>
</feature>
<protein>
    <submittedName>
        <fullName evidence="2">Uncharacterized protein</fullName>
    </submittedName>
</protein>
<proteinExistence type="predicted"/>
<comment type="caution">
    <text evidence="2">The sequence shown here is derived from an EMBL/GenBank/DDBJ whole genome shotgun (WGS) entry which is preliminary data.</text>
</comment>
<feature type="compositionally biased region" description="Low complexity" evidence="1">
    <location>
        <begin position="1"/>
        <end position="18"/>
    </location>
</feature>
<gene>
    <name evidence="2" type="ORF">DERF_012159</name>
</gene>
<dbReference type="Proteomes" id="UP000790347">
    <property type="component" value="Unassembled WGS sequence"/>
</dbReference>
<name>A0A922L372_DERFA</name>
<reference evidence="2" key="1">
    <citation type="submission" date="2013-05" db="EMBL/GenBank/DDBJ databases">
        <authorList>
            <person name="Yim A.K.Y."/>
            <person name="Chan T.F."/>
            <person name="Ji K.M."/>
            <person name="Liu X.Y."/>
            <person name="Zhou J.W."/>
            <person name="Li R.Q."/>
            <person name="Yang K.Y."/>
            <person name="Li J."/>
            <person name="Li M."/>
            <person name="Law P.T.W."/>
            <person name="Wu Y.L."/>
            <person name="Cai Z.L."/>
            <person name="Qin H."/>
            <person name="Bao Y."/>
            <person name="Leung R.K.K."/>
            <person name="Ng P.K.S."/>
            <person name="Zou J."/>
            <person name="Zhong X.J."/>
            <person name="Ran P.X."/>
            <person name="Zhong N.S."/>
            <person name="Liu Z.G."/>
            <person name="Tsui S.K.W."/>
        </authorList>
    </citation>
    <scope>NUCLEOTIDE SEQUENCE</scope>
    <source>
        <strain evidence="2">Derf</strain>
        <tissue evidence="2">Whole organism</tissue>
    </source>
</reference>
<evidence type="ECO:0000313" key="3">
    <source>
        <dbReference type="Proteomes" id="UP000790347"/>
    </source>
</evidence>
<organism evidence="2 3">
    <name type="scientific">Dermatophagoides farinae</name>
    <name type="common">American house dust mite</name>
    <dbReference type="NCBI Taxonomy" id="6954"/>
    <lineage>
        <taxon>Eukaryota</taxon>
        <taxon>Metazoa</taxon>
        <taxon>Ecdysozoa</taxon>
        <taxon>Arthropoda</taxon>
        <taxon>Chelicerata</taxon>
        <taxon>Arachnida</taxon>
        <taxon>Acari</taxon>
        <taxon>Acariformes</taxon>
        <taxon>Sarcoptiformes</taxon>
        <taxon>Astigmata</taxon>
        <taxon>Psoroptidia</taxon>
        <taxon>Analgoidea</taxon>
        <taxon>Pyroglyphidae</taxon>
        <taxon>Dermatophagoidinae</taxon>
        <taxon>Dermatophagoides</taxon>
    </lineage>
</organism>
<evidence type="ECO:0000256" key="1">
    <source>
        <dbReference type="SAM" id="MobiDB-lite"/>
    </source>
</evidence>